<dbReference type="NCBIfam" id="NF041155">
    <property type="entry name" value="encap_f1"/>
    <property type="match status" value="1"/>
</dbReference>
<dbReference type="Gene3D" id="3.30.2320.10">
    <property type="entry name" value="hypothetical protein PF0899 domain"/>
    <property type="match status" value="1"/>
</dbReference>
<comment type="subcellular location">
    <subcellularLocation>
        <location evidence="1">Encapsulin nanocompartment</location>
    </subcellularLocation>
</comment>
<gene>
    <name evidence="4" type="ordered locus">Igag_1236</name>
</gene>
<accession>E0SPB5</accession>
<reference evidence="4 5" key="1">
    <citation type="journal article" date="2010" name="Stand. Genomic Sci.">
        <title>Complete genome sequence of Ignisphaera aggregans type strain (AQ1.S1).</title>
        <authorList>
            <person name="Goker M."/>
            <person name="Held B."/>
            <person name="Lapidus A."/>
            <person name="Nolan M."/>
            <person name="Spring S."/>
            <person name="Yasawong M."/>
            <person name="Lucas S."/>
            <person name="Glavina Del Rio T."/>
            <person name="Tice H."/>
            <person name="Cheng J.F."/>
            <person name="Goodwin L."/>
            <person name="Tapia R."/>
            <person name="Pitluck S."/>
            <person name="Liolios K."/>
            <person name="Ivanova N."/>
            <person name="Mavromatis K."/>
            <person name="Mikhailova N."/>
            <person name="Pati A."/>
            <person name="Chen A."/>
            <person name="Palaniappan K."/>
            <person name="Brambilla E."/>
            <person name="Land M."/>
            <person name="Hauser L."/>
            <person name="Chang Y.J."/>
            <person name="Jeffries C.D."/>
            <person name="Brettin T."/>
            <person name="Detter J.C."/>
            <person name="Han C."/>
            <person name="Rohde M."/>
            <person name="Sikorski J."/>
            <person name="Woyke T."/>
            <person name="Bristow J."/>
            <person name="Eisen J.A."/>
            <person name="Markowitz V."/>
            <person name="Hugenholtz P."/>
            <person name="Kyrpides N.C."/>
            <person name="Klenk H.P."/>
        </authorList>
    </citation>
    <scope>NUCLEOTIDE SEQUENCE [LARGE SCALE GENOMIC DNA]</scope>
    <source>
        <strain evidence="5">DSM 17230 / JCM 13409 / AQ1.S1</strain>
    </source>
</reference>
<dbReference type="HOGENOM" id="CLU_067492_0_0_2"/>
<keyword evidence="5" id="KW-1185">Reference proteome</keyword>
<dbReference type="InterPro" id="IPR007544">
    <property type="entry name" value="ENCAP"/>
</dbReference>
<dbReference type="STRING" id="583356.Igag_1236"/>
<dbReference type="Pfam" id="PF02915">
    <property type="entry name" value="Rubrerythrin"/>
    <property type="match status" value="1"/>
</dbReference>
<evidence type="ECO:0000313" key="4">
    <source>
        <dbReference type="EMBL" id="ADM28042.1"/>
    </source>
</evidence>
<dbReference type="Proteomes" id="UP000001304">
    <property type="component" value="Chromosome"/>
</dbReference>
<dbReference type="Gene3D" id="6.10.140.1960">
    <property type="match status" value="1"/>
</dbReference>
<evidence type="ECO:0000256" key="2">
    <source>
        <dbReference type="ARBA" id="ARBA00033787"/>
    </source>
</evidence>
<dbReference type="Pfam" id="PF04454">
    <property type="entry name" value="Linocin_M18"/>
    <property type="match status" value="1"/>
</dbReference>
<evidence type="ECO:0000259" key="3">
    <source>
        <dbReference type="Pfam" id="PF02915"/>
    </source>
</evidence>
<name>E0SPB5_IGNAA</name>
<dbReference type="InterPro" id="IPR009078">
    <property type="entry name" value="Ferritin-like_SF"/>
</dbReference>
<dbReference type="InterPro" id="IPR003251">
    <property type="entry name" value="Rr_diiron-bd_dom"/>
</dbReference>
<dbReference type="GO" id="GO:0016491">
    <property type="term" value="F:oxidoreductase activity"/>
    <property type="evidence" value="ECO:0007669"/>
    <property type="project" value="InterPro"/>
</dbReference>
<dbReference type="AlphaFoldDB" id="E0SPB5"/>
<sequence length="357" mass="39789">MMSKHPLELPVGRKLSKEEIAQALRLSIIAELDAINLYLQLAGAIDDEKIRKVFEDIAKEEKTHVGEFLALLKVLDEEQVTELERGAREVEELTGLKVANSTVDESSDDNVLTEDEFKYLSSEVARVAGSVRVFRKYIPVYSAGKGVDAVPLETIVSKDGITPVERIVIPLQEFSTKFVLSQKSIDYARSRKEMPDISTALQAATKLAIDEDSYIVKTLLSCKDVLRISMGRWEEAGVAIDDVTKALQELVKQGIVGPYVLFVSPDRYAKLLKVYERVTELERLKSLVKDVVQSIHIPGNIAILISANPYVIDVAVGVDTEVNYIGPENGNHVFRIRETIALRIKNPKGIVILEEKM</sequence>
<dbReference type="InterPro" id="IPR051429">
    <property type="entry name" value="Encapsulin_nc"/>
</dbReference>
<dbReference type="SUPFAM" id="SSF47240">
    <property type="entry name" value="Ferritin-like"/>
    <property type="match status" value="1"/>
</dbReference>
<protein>
    <submittedName>
        <fullName evidence="4">Linocin_M18 bacteriocin protein</fullName>
    </submittedName>
</protein>
<dbReference type="GO" id="GO:0046872">
    <property type="term" value="F:metal ion binding"/>
    <property type="evidence" value="ECO:0007669"/>
    <property type="project" value="InterPro"/>
</dbReference>
<evidence type="ECO:0000313" key="5">
    <source>
        <dbReference type="Proteomes" id="UP000001304"/>
    </source>
</evidence>
<proteinExistence type="predicted"/>
<dbReference type="GO" id="GO:0140737">
    <property type="term" value="C:encapsulin nanocompartment"/>
    <property type="evidence" value="ECO:0007669"/>
    <property type="project" value="UniProtKB-SubCell"/>
</dbReference>
<dbReference type="KEGG" id="iag:Igag_1236"/>
<dbReference type="PANTHER" id="PTHR37165">
    <property type="entry name" value="PEPTIDASE U56 FAMILY"/>
    <property type="match status" value="1"/>
</dbReference>
<feature type="domain" description="Rubrerythrin diiron-binding" evidence="3">
    <location>
        <begin position="24"/>
        <end position="84"/>
    </location>
</feature>
<dbReference type="EMBL" id="CP002098">
    <property type="protein sequence ID" value="ADM28042.1"/>
    <property type="molecule type" value="Genomic_DNA"/>
</dbReference>
<dbReference type="PANTHER" id="PTHR37165:SF1">
    <property type="entry name" value="TYPE 1 ENCAPSULIN SHELL PROTEIN"/>
    <property type="match status" value="1"/>
</dbReference>
<organism evidence="4 5">
    <name type="scientific">Ignisphaera aggregans (strain DSM 17230 / JCM 13409 / AQ1.S1)</name>
    <dbReference type="NCBI Taxonomy" id="583356"/>
    <lineage>
        <taxon>Archaea</taxon>
        <taxon>Thermoproteota</taxon>
        <taxon>Thermoprotei</taxon>
        <taxon>Desulfurococcales</taxon>
        <taxon>Desulfurococcaceae</taxon>
        <taxon>Ignisphaera</taxon>
    </lineage>
</organism>
<evidence type="ECO:0000256" key="1">
    <source>
        <dbReference type="ARBA" id="ARBA00033738"/>
    </source>
</evidence>
<keyword evidence="2" id="KW-1284">Encapsulin nanocompartment</keyword>
<dbReference type="Gene3D" id="3.30.2400.30">
    <property type="match status" value="1"/>
</dbReference>
<dbReference type="BioCyc" id="IAGG583356:GHAH-1213-MONOMER"/>